<sequence length="475" mass="53472">MSLCQLPNEVLYMIVGFLNSESSINALARTKRAFFVQFNPFLYWYHVLRPLHHLRSGIHIPAFRWAVEHDDPGLLGRLLDAGANLDVFNKEIWRKSGPVAHHPFRIAARRGHARVLEALLESESTEFEGTSYRLRESDYAPVVADAVSNEKILVVRMLLSRGVNPWCDGASANNLLSKAARGKDSDLFELLLLDFTQRSTTPPIAEWKDAYSALDYANAKNREDYMRLLLTAGIDVNGIDAIRIKRGFYGKAVWRPLCRSRRPGPARLLLDAGADPNIDQDEKWGPLACVVDNYVYTTELSVSSQEERNQRMEMLHLLFEYGADPKRAGGGSALHGALRDLDLTSATFLADKGARIRVLELTASDQALLDQAVVEHEWGTVMRLTPPHWSMLEYIGPGLIRKGRYVRRYMGASGGFPPFPPGMTSENRVINEIEILPPPFYVSPGEVPFPPGHLLLDTLSVEELDQRRRLIENLF</sequence>
<reference evidence="4 5" key="1">
    <citation type="journal article" date="2023" name="IMA Fungus">
        <title>Comparative genomic study of the Penicillium genus elucidates a diverse pangenome and 15 lateral gene transfer events.</title>
        <authorList>
            <person name="Petersen C."/>
            <person name="Sorensen T."/>
            <person name="Nielsen M.R."/>
            <person name="Sondergaard T.E."/>
            <person name="Sorensen J.L."/>
            <person name="Fitzpatrick D.A."/>
            <person name="Frisvad J.C."/>
            <person name="Nielsen K.L."/>
        </authorList>
    </citation>
    <scope>NUCLEOTIDE SEQUENCE [LARGE SCALE GENOMIC DNA]</scope>
    <source>
        <strain evidence="4 5">IBT 35679</strain>
    </source>
</reference>
<dbReference type="PANTHER" id="PTHR24198:SF165">
    <property type="entry name" value="ANKYRIN REPEAT-CONTAINING PROTEIN-RELATED"/>
    <property type="match status" value="1"/>
</dbReference>
<dbReference type="PANTHER" id="PTHR24198">
    <property type="entry name" value="ANKYRIN REPEAT AND PROTEIN KINASE DOMAIN-CONTAINING PROTEIN"/>
    <property type="match status" value="1"/>
</dbReference>
<keyword evidence="2 3" id="KW-0040">ANK repeat</keyword>
<feature type="repeat" description="ANK" evidence="3">
    <location>
        <begin position="209"/>
        <end position="241"/>
    </location>
</feature>
<proteinExistence type="predicted"/>
<evidence type="ECO:0000256" key="1">
    <source>
        <dbReference type="ARBA" id="ARBA00022737"/>
    </source>
</evidence>
<evidence type="ECO:0000256" key="3">
    <source>
        <dbReference type="PROSITE-ProRule" id="PRU00023"/>
    </source>
</evidence>
<keyword evidence="5" id="KW-1185">Reference proteome</keyword>
<dbReference type="InterPro" id="IPR002110">
    <property type="entry name" value="Ankyrin_rpt"/>
</dbReference>
<dbReference type="PROSITE" id="PS50088">
    <property type="entry name" value="ANK_REPEAT"/>
    <property type="match status" value="1"/>
</dbReference>
<comment type="caution">
    <text evidence="4">The sequence shown here is derived from an EMBL/GenBank/DDBJ whole genome shotgun (WGS) entry which is preliminary data.</text>
</comment>
<evidence type="ECO:0008006" key="6">
    <source>
        <dbReference type="Google" id="ProtNLM"/>
    </source>
</evidence>
<name>A0AAD6CMB5_9EURO</name>
<protein>
    <recommendedName>
        <fullName evidence="6">F-box domain-containing protein</fullName>
    </recommendedName>
</protein>
<dbReference type="Proteomes" id="UP001220324">
    <property type="component" value="Unassembled WGS sequence"/>
</dbReference>
<keyword evidence="1" id="KW-0677">Repeat</keyword>
<accession>A0AAD6CMB5</accession>
<dbReference type="AlphaFoldDB" id="A0AAD6CMB5"/>
<evidence type="ECO:0000313" key="5">
    <source>
        <dbReference type="Proteomes" id="UP001220324"/>
    </source>
</evidence>
<dbReference type="InterPro" id="IPR036770">
    <property type="entry name" value="Ankyrin_rpt-contain_sf"/>
</dbReference>
<dbReference type="EMBL" id="JAQIZZ010000008">
    <property type="protein sequence ID" value="KAJ5524789.1"/>
    <property type="molecule type" value="Genomic_DNA"/>
</dbReference>
<dbReference type="SMART" id="SM00248">
    <property type="entry name" value="ANK"/>
    <property type="match status" value="6"/>
</dbReference>
<evidence type="ECO:0000313" key="4">
    <source>
        <dbReference type="EMBL" id="KAJ5524789.1"/>
    </source>
</evidence>
<dbReference type="SUPFAM" id="SSF48403">
    <property type="entry name" value="Ankyrin repeat"/>
    <property type="match status" value="1"/>
</dbReference>
<evidence type="ECO:0000256" key="2">
    <source>
        <dbReference type="ARBA" id="ARBA00023043"/>
    </source>
</evidence>
<organism evidence="4 5">
    <name type="scientific">Penicillium frequentans</name>
    <dbReference type="NCBI Taxonomy" id="3151616"/>
    <lineage>
        <taxon>Eukaryota</taxon>
        <taxon>Fungi</taxon>
        <taxon>Dikarya</taxon>
        <taxon>Ascomycota</taxon>
        <taxon>Pezizomycotina</taxon>
        <taxon>Eurotiomycetes</taxon>
        <taxon>Eurotiomycetidae</taxon>
        <taxon>Eurotiales</taxon>
        <taxon>Aspergillaceae</taxon>
        <taxon>Penicillium</taxon>
    </lineage>
</organism>
<dbReference type="Gene3D" id="1.25.40.20">
    <property type="entry name" value="Ankyrin repeat-containing domain"/>
    <property type="match status" value="1"/>
</dbReference>
<gene>
    <name evidence="4" type="ORF">N7494_011439</name>
</gene>